<organism evidence="2 3">
    <name type="scientific">Mycena belliarum</name>
    <dbReference type="NCBI Taxonomy" id="1033014"/>
    <lineage>
        <taxon>Eukaryota</taxon>
        <taxon>Fungi</taxon>
        <taxon>Dikarya</taxon>
        <taxon>Basidiomycota</taxon>
        <taxon>Agaricomycotina</taxon>
        <taxon>Agaricomycetes</taxon>
        <taxon>Agaricomycetidae</taxon>
        <taxon>Agaricales</taxon>
        <taxon>Marasmiineae</taxon>
        <taxon>Mycenaceae</taxon>
        <taxon>Mycena</taxon>
    </lineage>
</organism>
<accession>A0AAD6UM67</accession>
<evidence type="ECO:0000313" key="3">
    <source>
        <dbReference type="Proteomes" id="UP001222325"/>
    </source>
</evidence>
<keyword evidence="3" id="KW-1185">Reference proteome</keyword>
<keyword evidence="1" id="KW-0472">Membrane</keyword>
<protein>
    <submittedName>
        <fullName evidence="2">Uncharacterized protein</fullName>
    </submittedName>
</protein>
<evidence type="ECO:0000256" key="1">
    <source>
        <dbReference type="SAM" id="Phobius"/>
    </source>
</evidence>
<keyword evidence="1" id="KW-0812">Transmembrane</keyword>
<keyword evidence="1" id="KW-1133">Transmembrane helix</keyword>
<proteinExistence type="predicted"/>
<dbReference type="Proteomes" id="UP001222325">
    <property type="component" value="Unassembled WGS sequence"/>
</dbReference>
<comment type="caution">
    <text evidence="2">The sequence shown here is derived from an EMBL/GenBank/DDBJ whole genome shotgun (WGS) entry which is preliminary data.</text>
</comment>
<feature type="transmembrane region" description="Helical" evidence="1">
    <location>
        <begin position="23"/>
        <end position="44"/>
    </location>
</feature>
<reference evidence="2" key="1">
    <citation type="submission" date="2023-03" db="EMBL/GenBank/DDBJ databases">
        <title>Massive genome expansion in bonnet fungi (Mycena s.s.) driven by repeated elements and novel gene families across ecological guilds.</title>
        <authorList>
            <consortium name="Lawrence Berkeley National Laboratory"/>
            <person name="Harder C.B."/>
            <person name="Miyauchi S."/>
            <person name="Viragh M."/>
            <person name="Kuo A."/>
            <person name="Thoen E."/>
            <person name="Andreopoulos B."/>
            <person name="Lu D."/>
            <person name="Skrede I."/>
            <person name="Drula E."/>
            <person name="Henrissat B."/>
            <person name="Morin E."/>
            <person name="Kohler A."/>
            <person name="Barry K."/>
            <person name="LaButti K."/>
            <person name="Morin E."/>
            <person name="Salamov A."/>
            <person name="Lipzen A."/>
            <person name="Mereny Z."/>
            <person name="Hegedus B."/>
            <person name="Baldrian P."/>
            <person name="Stursova M."/>
            <person name="Weitz H."/>
            <person name="Taylor A."/>
            <person name="Grigoriev I.V."/>
            <person name="Nagy L.G."/>
            <person name="Martin F."/>
            <person name="Kauserud H."/>
        </authorList>
    </citation>
    <scope>NUCLEOTIDE SEQUENCE</scope>
    <source>
        <strain evidence="2">CBHHK173m</strain>
    </source>
</reference>
<sequence length="183" mass="20056">LDGSNGQRILEHMAGHLLFDHSILGHATHCGLCLLPFPLCVFYYKKRRGTSAARQVDWEKSTCSNIDIHFNMGTASVSTDSSPCSNFPVLCSLCEAASPLVFTYHLAAHYLRAHNRSAGPYTYKGSDNITDVEYIRSPAEFKALEAKFAARFDKKKAAAKSSKSTVKNALPISNAHSSSMALR</sequence>
<dbReference type="AlphaFoldDB" id="A0AAD6UM67"/>
<evidence type="ECO:0000313" key="2">
    <source>
        <dbReference type="EMBL" id="KAJ7104451.1"/>
    </source>
</evidence>
<gene>
    <name evidence="2" type="ORF">B0H15DRAFT_766014</name>
</gene>
<dbReference type="EMBL" id="JARJCN010000001">
    <property type="protein sequence ID" value="KAJ7104451.1"/>
    <property type="molecule type" value="Genomic_DNA"/>
</dbReference>
<name>A0AAD6UM67_9AGAR</name>
<feature type="non-terminal residue" evidence="2">
    <location>
        <position position="183"/>
    </location>
</feature>